<keyword evidence="2 6" id="KW-0812">Transmembrane</keyword>
<dbReference type="GO" id="GO:0016020">
    <property type="term" value="C:membrane"/>
    <property type="evidence" value="ECO:0007669"/>
    <property type="project" value="UniProtKB-SubCell"/>
</dbReference>
<evidence type="ECO:0000256" key="4">
    <source>
        <dbReference type="ARBA" id="ARBA00023136"/>
    </source>
</evidence>
<feature type="transmembrane region" description="Helical" evidence="6">
    <location>
        <begin position="309"/>
        <end position="326"/>
    </location>
</feature>
<evidence type="ECO:0000313" key="9">
    <source>
        <dbReference type="EMBL" id="CAD8758087.1"/>
    </source>
</evidence>
<keyword evidence="3 6" id="KW-1133">Transmembrane helix</keyword>
<dbReference type="InterPro" id="IPR037185">
    <property type="entry name" value="EmrE-like"/>
</dbReference>
<dbReference type="InterPro" id="IPR004853">
    <property type="entry name" value="Sugar_P_trans_dom"/>
</dbReference>
<comment type="subcellular location">
    <subcellularLocation>
        <location evidence="1">Membrane</location>
        <topology evidence="1">Multi-pass membrane protein</topology>
    </subcellularLocation>
</comment>
<evidence type="ECO:0000256" key="1">
    <source>
        <dbReference type="ARBA" id="ARBA00004141"/>
    </source>
</evidence>
<dbReference type="EMBL" id="HBFX01010213">
    <property type="protein sequence ID" value="CAD8951524.1"/>
    <property type="molecule type" value="Transcribed_RNA"/>
</dbReference>
<evidence type="ECO:0000313" key="10">
    <source>
        <dbReference type="EMBL" id="CAD8951524.1"/>
    </source>
</evidence>
<keyword evidence="7" id="KW-0732">Signal</keyword>
<feature type="region of interest" description="Disordered" evidence="5">
    <location>
        <begin position="49"/>
        <end position="86"/>
    </location>
</feature>
<dbReference type="AlphaFoldDB" id="A0A6U4TXC1"/>
<keyword evidence="4 6" id="KW-0472">Membrane</keyword>
<gene>
    <name evidence="10" type="ORF">HAND00432_LOCUS6059</name>
    <name evidence="9" type="ORF">HAND1043_LOCUS24601</name>
</gene>
<feature type="compositionally biased region" description="Gly residues" evidence="5">
    <location>
        <begin position="52"/>
        <end position="62"/>
    </location>
</feature>
<feature type="transmembrane region" description="Helical" evidence="6">
    <location>
        <begin position="122"/>
        <end position="143"/>
    </location>
</feature>
<sequence length="394" mass="41810">MAKGSIMRCVTLTVLVCGSSILDTGAYAFQVTALQAPGRDLRPRPPLSSLRGGFGIPGLGGKGKSDGLSLRNGGEKSPVKSTAGGVTTQSGGFRDKIELGVLIFLWYATSVVCTNSTKGLGLHWSIVTLSQLVISSLCGFVGIRLFGIVPYKPIANADQLKQTSLLAAVFTMGFITLNSALGMMHVSLVMTLRATEPIFTLLLSVFLLKSEQVTFKMAMSLMPVVFGAALSSAESADFRIAGLIISVVCNIMFALRGILTKRLKASHTVDNFNLFFQVCFLGALFQGACLAVSSLFVPVSLPLHRLSDISYASTLLVNGVSFYAYLQLSWVVLSRIAAVSHSVCNSLRRPVMCVFGSLQFGNPISPLNSAGIAMATLGTLLYSQVRLADGKSAE</sequence>
<evidence type="ECO:0000256" key="5">
    <source>
        <dbReference type="SAM" id="MobiDB-lite"/>
    </source>
</evidence>
<dbReference type="EMBL" id="HBFK01040481">
    <property type="protein sequence ID" value="CAD8758087.1"/>
    <property type="molecule type" value="Transcribed_RNA"/>
</dbReference>
<reference evidence="10" key="1">
    <citation type="submission" date="2021-01" db="EMBL/GenBank/DDBJ databases">
        <authorList>
            <person name="Corre E."/>
            <person name="Pelletier E."/>
            <person name="Niang G."/>
            <person name="Scheremetjew M."/>
            <person name="Finn R."/>
            <person name="Kale V."/>
            <person name="Holt S."/>
            <person name="Cochrane G."/>
            <person name="Meng A."/>
            <person name="Brown T."/>
            <person name="Cohen L."/>
        </authorList>
    </citation>
    <scope>NUCLEOTIDE SEQUENCE</scope>
    <source>
        <strain evidence="9">CCMP441</strain>
        <strain evidence="10">CCMP644</strain>
    </source>
</reference>
<proteinExistence type="predicted"/>
<name>A0A6U4TXC1_HEMAN</name>
<feature type="transmembrane region" description="Helical" evidence="6">
    <location>
        <begin position="271"/>
        <end position="297"/>
    </location>
</feature>
<evidence type="ECO:0000256" key="7">
    <source>
        <dbReference type="SAM" id="SignalP"/>
    </source>
</evidence>
<evidence type="ECO:0000256" key="3">
    <source>
        <dbReference type="ARBA" id="ARBA00022989"/>
    </source>
</evidence>
<organism evidence="10">
    <name type="scientific">Hemiselmis andersenii</name>
    <name type="common">Cryptophyte alga</name>
    <dbReference type="NCBI Taxonomy" id="464988"/>
    <lineage>
        <taxon>Eukaryota</taxon>
        <taxon>Cryptophyceae</taxon>
        <taxon>Cryptomonadales</taxon>
        <taxon>Hemiselmidaceae</taxon>
        <taxon>Hemiselmis</taxon>
    </lineage>
</organism>
<dbReference type="PANTHER" id="PTHR11132">
    <property type="entry name" value="SOLUTE CARRIER FAMILY 35"/>
    <property type="match status" value="1"/>
</dbReference>
<feature type="transmembrane region" description="Helical" evidence="6">
    <location>
        <begin position="164"/>
        <end position="184"/>
    </location>
</feature>
<protein>
    <recommendedName>
        <fullName evidence="8">Sugar phosphate transporter domain-containing protein</fullName>
    </recommendedName>
</protein>
<dbReference type="SUPFAM" id="SSF103481">
    <property type="entry name" value="Multidrug resistance efflux transporter EmrE"/>
    <property type="match status" value="1"/>
</dbReference>
<dbReference type="Pfam" id="PF03151">
    <property type="entry name" value="TPT"/>
    <property type="match status" value="1"/>
</dbReference>
<evidence type="ECO:0000259" key="8">
    <source>
        <dbReference type="Pfam" id="PF03151"/>
    </source>
</evidence>
<feature type="transmembrane region" description="Helical" evidence="6">
    <location>
        <begin position="239"/>
        <end position="259"/>
    </location>
</feature>
<evidence type="ECO:0000256" key="2">
    <source>
        <dbReference type="ARBA" id="ARBA00022692"/>
    </source>
</evidence>
<feature type="chain" id="PRO_5035585692" description="Sugar phosphate transporter domain-containing protein" evidence="7">
    <location>
        <begin position="29"/>
        <end position="394"/>
    </location>
</feature>
<feature type="signal peptide" evidence="7">
    <location>
        <begin position="1"/>
        <end position="28"/>
    </location>
</feature>
<evidence type="ECO:0000256" key="6">
    <source>
        <dbReference type="SAM" id="Phobius"/>
    </source>
</evidence>
<feature type="domain" description="Sugar phosphate transporter" evidence="8">
    <location>
        <begin position="98"/>
        <end position="383"/>
    </location>
</feature>
<dbReference type="InterPro" id="IPR050186">
    <property type="entry name" value="TPT_transporter"/>
</dbReference>
<accession>A0A6U4TXC1</accession>